<feature type="region of interest" description="Disordered" evidence="1">
    <location>
        <begin position="1"/>
        <end position="23"/>
    </location>
</feature>
<dbReference type="AlphaFoldDB" id="A0A1R3GG75"/>
<proteinExistence type="predicted"/>
<dbReference type="Proteomes" id="UP000188268">
    <property type="component" value="Unassembled WGS sequence"/>
</dbReference>
<gene>
    <name evidence="2" type="ORF">CCACVL1_26049</name>
</gene>
<evidence type="ECO:0000313" key="2">
    <source>
        <dbReference type="EMBL" id="OMO57067.1"/>
    </source>
</evidence>
<keyword evidence="3" id="KW-1185">Reference proteome</keyword>
<dbReference type="Gramene" id="OMO57067">
    <property type="protein sequence ID" value="OMO57067"/>
    <property type="gene ID" value="CCACVL1_26049"/>
</dbReference>
<sequence length="23" mass="2448">MAGGFFSPFDNRGNSSDKMALPT</sequence>
<comment type="caution">
    <text evidence="2">The sequence shown here is derived from an EMBL/GenBank/DDBJ whole genome shotgun (WGS) entry which is preliminary data.</text>
</comment>
<name>A0A1R3GG75_COCAP</name>
<evidence type="ECO:0000256" key="1">
    <source>
        <dbReference type="SAM" id="MobiDB-lite"/>
    </source>
</evidence>
<organism evidence="2 3">
    <name type="scientific">Corchorus capsularis</name>
    <name type="common">Jute</name>
    <dbReference type="NCBI Taxonomy" id="210143"/>
    <lineage>
        <taxon>Eukaryota</taxon>
        <taxon>Viridiplantae</taxon>
        <taxon>Streptophyta</taxon>
        <taxon>Embryophyta</taxon>
        <taxon>Tracheophyta</taxon>
        <taxon>Spermatophyta</taxon>
        <taxon>Magnoliopsida</taxon>
        <taxon>eudicotyledons</taxon>
        <taxon>Gunneridae</taxon>
        <taxon>Pentapetalae</taxon>
        <taxon>rosids</taxon>
        <taxon>malvids</taxon>
        <taxon>Malvales</taxon>
        <taxon>Malvaceae</taxon>
        <taxon>Grewioideae</taxon>
        <taxon>Apeibeae</taxon>
        <taxon>Corchorus</taxon>
    </lineage>
</organism>
<accession>A0A1R3GG75</accession>
<evidence type="ECO:0000313" key="3">
    <source>
        <dbReference type="Proteomes" id="UP000188268"/>
    </source>
</evidence>
<reference evidence="2 3" key="1">
    <citation type="submission" date="2013-09" db="EMBL/GenBank/DDBJ databases">
        <title>Corchorus capsularis genome sequencing.</title>
        <authorList>
            <person name="Alam M."/>
            <person name="Haque M.S."/>
            <person name="Islam M.S."/>
            <person name="Emdad E.M."/>
            <person name="Islam M.M."/>
            <person name="Ahmed B."/>
            <person name="Halim A."/>
            <person name="Hossen Q.M.M."/>
            <person name="Hossain M.Z."/>
            <person name="Ahmed R."/>
            <person name="Khan M.M."/>
            <person name="Islam R."/>
            <person name="Rashid M.M."/>
            <person name="Khan S.A."/>
            <person name="Rahman M.S."/>
            <person name="Alam M."/>
        </authorList>
    </citation>
    <scope>NUCLEOTIDE SEQUENCE [LARGE SCALE GENOMIC DNA]</scope>
    <source>
        <strain evidence="3">cv. CVL-1</strain>
        <tissue evidence="2">Whole seedling</tissue>
    </source>
</reference>
<dbReference type="EMBL" id="AWWV01014429">
    <property type="protein sequence ID" value="OMO57067.1"/>
    <property type="molecule type" value="Genomic_DNA"/>
</dbReference>
<protein>
    <submittedName>
        <fullName evidence="2">Uncharacterized protein</fullName>
    </submittedName>
</protein>